<sequence>MNYLVRKLPELNESKLKFMLINDGSLTKAIQYINNKKVHINSIQKRYTNNYTTERIIRYVWLETCTYTKLIFARSLWILIYNKSPYMQISLNEPIGLSFIQHKIDICKTIHEIYYGYSNQLEETIKSQQPIWGRKYTLYYRNRGYITIQEFFSPKITNLFI</sequence>
<geneLocation type="chloroplast" evidence="1"/>
<evidence type="ECO:0000313" key="1">
    <source>
        <dbReference type="EMBL" id="ARW69478.1"/>
    </source>
</evidence>
<dbReference type="InterPro" id="IPR002800">
    <property type="entry name" value="Rv2949c-like"/>
</dbReference>
<dbReference type="AlphaFoldDB" id="A0A1Z1MTR1"/>
<dbReference type="SUPFAM" id="SSF64288">
    <property type="entry name" value="Chorismate lyase-like"/>
    <property type="match status" value="1"/>
</dbReference>
<accession>A0A1Z1MTR1</accession>
<protein>
    <recommendedName>
        <fullName evidence="2">Chorismate lyase</fullName>
    </recommendedName>
</protein>
<dbReference type="RefSeq" id="YP_009399659.1">
    <property type="nucleotide sequence ID" value="NC_035298.1"/>
</dbReference>
<gene>
    <name evidence="1" type="primary">ycf21</name>
</gene>
<keyword evidence="1" id="KW-0150">Chloroplast</keyword>
<reference evidence="1" key="1">
    <citation type="journal article" date="2017" name="J. Phycol.">
        <title>Analysis of chloroplast genomes and a supermatrix inform reclassification of the Rhodomelaceae (Rhodophyta).</title>
        <authorList>
            <person name="Diaz-Tapia P."/>
            <person name="Maggs C.A."/>
            <person name="West J.A."/>
            <person name="Verbruggen H."/>
        </authorList>
    </citation>
    <scope>NUCLEOTIDE SEQUENCE</scope>
    <source>
        <strain evidence="1">PD1820</strain>
    </source>
</reference>
<keyword evidence="1" id="KW-0934">Plastid</keyword>
<dbReference type="GeneID" id="33362159"/>
<name>A0A1Z1MTR1_DIGSM</name>
<dbReference type="InterPro" id="IPR028978">
    <property type="entry name" value="Chorismate_lyase_/UTRA_dom_sf"/>
</dbReference>
<dbReference type="Pfam" id="PF01947">
    <property type="entry name" value="Rv2949c-like"/>
    <property type="match status" value="1"/>
</dbReference>
<dbReference type="EMBL" id="MF101465">
    <property type="protein sequence ID" value="ARW69478.1"/>
    <property type="molecule type" value="Genomic_DNA"/>
</dbReference>
<evidence type="ECO:0008006" key="2">
    <source>
        <dbReference type="Google" id="ProtNLM"/>
    </source>
</evidence>
<proteinExistence type="predicted"/>
<organism evidence="1">
    <name type="scientific">Digenea simplex</name>
    <name type="common">Marine red alga</name>
    <name type="synonym">Conferva simplex</name>
    <dbReference type="NCBI Taxonomy" id="945030"/>
    <lineage>
        <taxon>Eukaryota</taxon>
        <taxon>Rhodophyta</taxon>
        <taxon>Florideophyceae</taxon>
        <taxon>Rhodymeniophycidae</taxon>
        <taxon>Ceramiales</taxon>
        <taxon>Rhodomelaceae</taxon>
        <taxon>Polysiphonioideae</taxon>
        <taxon>Digenea</taxon>
    </lineage>
</organism>
<dbReference type="Gene3D" id="3.40.1410.10">
    <property type="entry name" value="Chorismate lyase-like"/>
    <property type="match status" value="1"/>
</dbReference>